<keyword evidence="1" id="KW-0812">Transmembrane</keyword>
<dbReference type="AlphaFoldDB" id="A0A4D6SSR9"/>
<reference evidence="2" key="1">
    <citation type="journal article" date="2020" name="Int. J. Biol. Macromol.">
        <title>The complete mitochondrial genomes of two model ectomycorrhizal fungi (Laccaria): features, intron dynamics and phylogenetic implications.</title>
        <authorList>
            <person name="Li Q."/>
            <person name="Yang L."/>
            <person name="Xiang D."/>
            <person name="Wan Y."/>
            <person name="Wu Q."/>
            <person name="Huang W."/>
            <person name="Zhao G."/>
        </authorList>
    </citation>
    <scope>NUCLEOTIDE SEQUENCE</scope>
</reference>
<evidence type="ECO:0000313" key="2">
    <source>
        <dbReference type="EMBL" id="QCG70062.1"/>
    </source>
</evidence>
<accession>A0A4D6SSR9</accession>
<protein>
    <submittedName>
        <fullName evidence="2">Uncharacterized protein</fullName>
    </submittedName>
</protein>
<gene>
    <name evidence="2" type="primary">orf224</name>
</gene>
<keyword evidence="1" id="KW-0472">Membrane</keyword>
<keyword evidence="1" id="KW-1133">Transmembrane helix</keyword>
<dbReference type="GeneID" id="40487723"/>
<organism evidence="2">
    <name type="scientific">Laccaria amethystina</name>
    <dbReference type="NCBI Taxonomy" id="89243"/>
    <lineage>
        <taxon>Eukaryota</taxon>
        <taxon>Fungi</taxon>
        <taxon>Dikarya</taxon>
        <taxon>Basidiomycota</taxon>
        <taxon>Agaricomycotina</taxon>
        <taxon>Agaricomycetes</taxon>
        <taxon>Agaricomycetidae</taxon>
        <taxon>Agaricales</taxon>
        <taxon>Agaricineae</taxon>
        <taxon>Hydnangiaceae</taxon>
        <taxon>Laccaria</taxon>
    </lineage>
</organism>
<feature type="transmembrane region" description="Helical" evidence="1">
    <location>
        <begin position="147"/>
        <end position="168"/>
    </location>
</feature>
<evidence type="ECO:0000256" key="1">
    <source>
        <dbReference type="SAM" id="Phobius"/>
    </source>
</evidence>
<name>A0A4D6SSR9_9AGAR</name>
<proteinExistence type="predicted"/>
<feature type="transmembrane region" description="Helical" evidence="1">
    <location>
        <begin position="202"/>
        <end position="223"/>
    </location>
</feature>
<geneLocation type="mitochondrion" evidence="2"/>
<keyword evidence="2" id="KW-0496">Mitochondrion</keyword>
<sequence>MKIFKDLLTKHGAGMVLGAITLDGYRRQVLNDRNNNILDKIRKERSDFSEEQRQEYDKWIDMENKKNKTQSVFCEYSESADEHKKAVEKYNTNPNEYNKTELEKQTQKLDKSYEEIKKLDISETLSSLYNKYNEFLDSLTPDKIVCLFNIIIDGLILSSFISVLSIMLSENIINKIGFLEKYPKILKLLKLRNNINKKISKFYLLMHFIIITIGILGNIYMFFI</sequence>
<dbReference type="EMBL" id="MK697669">
    <property type="protein sequence ID" value="QCG70062.1"/>
    <property type="molecule type" value="Genomic_DNA"/>
</dbReference>
<dbReference type="RefSeq" id="YP_009653004.1">
    <property type="nucleotide sequence ID" value="NC_042772.1"/>
</dbReference>